<evidence type="ECO:0000256" key="1">
    <source>
        <dbReference type="ARBA" id="ARBA00001933"/>
    </source>
</evidence>
<evidence type="ECO:0000256" key="6">
    <source>
        <dbReference type="ARBA" id="ARBA00050776"/>
    </source>
</evidence>
<dbReference type="SUPFAM" id="SSF82649">
    <property type="entry name" value="SufE/NifU"/>
    <property type="match status" value="1"/>
</dbReference>
<dbReference type="InterPro" id="IPR015422">
    <property type="entry name" value="PyrdxlP-dep_Trfase_small"/>
</dbReference>
<proteinExistence type="inferred from homology"/>
<dbReference type="GO" id="GO:0006534">
    <property type="term" value="P:cysteine metabolic process"/>
    <property type="evidence" value="ECO:0007669"/>
    <property type="project" value="InterPro"/>
</dbReference>
<gene>
    <name evidence="9" type="ORF">GCM10007877_35090</name>
</gene>
<name>A0AA37TDI1_9GAMM</name>
<dbReference type="EMBL" id="BSPD01000090">
    <property type="protein sequence ID" value="GLS27790.1"/>
    <property type="molecule type" value="Genomic_DNA"/>
</dbReference>
<evidence type="ECO:0000313" key="9">
    <source>
        <dbReference type="EMBL" id="GLS27790.1"/>
    </source>
</evidence>
<sequence>MTTAPFSTHAQLRAQFPLFQTPENQSLVYLDNAATTQKPQQVIEAISDFYRHSNSNAHRSSHRLGRVATHALEHSRNSMAVFLNAQQPEEIIFTRGATEALNLLAFSLCAELVPGDEVLLTQAEHHANLVPWQMAAKRNGLNLVFLPSNQGIPCFERLGEYLTDRTRIVSVTAASNALGFLSPLSLIEQTLVSSGRRDQLHWVLDGTQYTAHKSVDVQTFGCDFWVCAPHKFYGPTGVGVLWGRYRHLKAMHPWQGGGEMIREVTLQSSTYAEPPHRFEPGTASLADIAALAACVEFWQRLDRGWLWQHEQALFQRLYSGLSARPELNVLSPWQDNVGVISVHSDQIHLADLGHWLDECEVACRVGHHCTQPLMASLGVSHTLRFSIGAYNCDNDIDRALTAVDDFFASSDQRMASVALPLTTALMSTLSTQAEAPSSSEDTVCFEAPDLSLCSVEALKAERQWQRRYRLLLKWAARVPHQPEIRCDEYRVEGCESAAWLVAQLQDKRFYFYLDSDSNVVKGLGVLLLMLVQGQTAETIRLLPIKAIFSDLGLEKHLSPSRSNGFWALWNRIQLMVNDHP</sequence>
<dbReference type="EC" id="2.8.1.7" evidence="3"/>
<comment type="caution">
    <text evidence="9">The sequence shown here is derived from an EMBL/GenBank/DDBJ whole genome shotgun (WGS) entry which is preliminary data.</text>
</comment>
<evidence type="ECO:0000313" key="10">
    <source>
        <dbReference type="Proteomes" id="UP001156870"/>
    </source>
</evidence>
<dbReference type="InterPro" id="IPR015424">
    <property type="entry name" value="PyrdxlP-dep_Trfase"/>
</dbReference>
<dbReference type="Pfam" id="PF02657">
    <property type="entry name" value="SufE"/>
    <property type="match status" value="1"/>
</dbReference>
<protein>
    <recommendedName>
        <fullName evidence="3">cysteine desulfurase</fullName>
        <ecNumber evidence="3">2.8.1.7</ecNumber>
    </recommendedName>
</protein>
<comment type="similarity">
    <text evidence="2">Belongs to the class-V pyridoxal-phosphate-dependent aminotransferase family. Csd subfamily.</text>
</comment>
<comment type="catalytic activity">
    <reaction evidence="6">
        <text>(sulfur carrier)-H + L-cysteine = (sulfur carrier)-SH + L-alanine</text>
        <dbReference type="Rhea" id="RHEA:43892"/>
        <dbReference type="Rhea" id="RHEA-COMP:14737"/>
        <dbReference type="Rhea" id="RHEA-COMP:14739"/>
        <dbReference type="ChEBI" id="CHEBI:29917"/>
        <dbReference type="ChEBI" id="CHEBI:35235"/>
        <dbReference type="ChEBI" id="CHEBI:57972"/>
        <dbReference type="ChEBI" id="CHEBI:64428"/>
        <dbReference type="EC" id="2.8.1.7"/>
    </reaction>
</comment>
<dbReference type="PANTHER" id="PTHR43586:SF8">
    <property type="entry name" value="CYSTEINE DESULFURASE 1, CHLOROPLASTIC"/>
    <property type="match status" value="1"/>
</dbReference>
<accession>A0AA37TDI1</accession>
<dbReference type="InterPro" id="IPR000192">
    <property type="entry name" value="Aminotrans_V_dom"/>
</dbReference>
<keyword evidence="10" id="KW-1185">Reference proteome</keyword>
<dbReference type="InterPro" id="IPR010970">
    <property type="entry name" value="Cys_dSase_SufS"/>
</dbReference>
<evidence type="ECO:0000256" key="5">
    <source>
        <dbReference type="ARBA" id="ARBA00022898"/>
    </source>
</evidence>
<dbReference type="CDD" id="cd06453">
    <property type="entry name" value="SufS_like"/>
    <property type="match status" value="1"/>
</dbReference>
<dbReference type="SUPFAM" id="SSF53383">
    <property type="entry name" value="PLP-dependent transferases"/>
    <property type="match status" value="1"/>
</dbReference>
<comment type="cofactor">
    <cofactor evidence="1">
        <name>pyridoxal 5'-phosphate</name>
        <dbReference type="ChEBI" id="CHEBI:597326"/>
    </cofactor>
</comment>
<dbReference type="RefSeq" id="WP_232595606.1">
    <property type="nucleotide sequence ID" value="NZ_BSPD01000090.1"/>
</dbReference>
<dbReference type="InterPro" id="IPR003808">
    <property type="entry name" value="Fe-S_metab-assoc_dom"/>
</dbReference>
<reference evidence="9 10" key="1">
    <citation type="journal article" date="2014" name="Int. J. Syst. Evol. Microbiol.">
        <title>Complete genome sequence of Corynebacterium casei LMG S-19264T (=DSM 44701T), isolated from a smear-ripened cheese.</title>
        <authorList>
            <consortium name="US DOE Joint Genome Institute (JGI-PGF)"/>
            <person name="Walter F."/>
            <person name="Albersmeier A."/>
            <person name="Kalinowski J."/>
            <person name="Ruckert C."/>
        </authorList>
    </citation>
    <scope>NUCLEOTIDE SEQUENCE [LARGE SCALE GENOMIC DNA]</scope>
    <source>
        <strain evidence="9 10">NBRC 110095</strain>
    </source>
</reference>
<keyword evidence="5" id="KW-0663">Pyridoxal phosphate</keyword>
<dbReference type="PANTHER" id="PTHR43586">
    <property type="entry name" value="CYSTEINE DESULFURASE"/>
    <property type="match status" value="1"/>
</dbReference>
<dbReference type="AlphaFoldDB" id="A0AA37TDI1"/>
<evidence type="ECO:0000256" key="2">
    <source>
        <dbReference type="ARBA" id="ARBA00010447"/>
    </source>
</evidence>
<evidence type="ECO:0000259" key="8">
    <source>
        <dbReference type="Pfam" id="PF02657"/>
    </source>
</evidence>
<feature type="domain" description="Fe-S metabolism associated" evidence="8">
    <location>
        <begin position="456"/>
        <end position="573"/>
    </location>
</feature>
<dbReference type="Proteomes" id="UP001156870">
    <property type="component" value="Unassembled WGS sequence"/>
</dbReference>
<dbReference type="Gene3D" id="3.40.640.10">
    <property type="entry name" value="Type I PLP-dependent aspartate aminotransferase-like (Major domain)"/>
    <property type="match status" value="1"/>
</dbReference>
<evidence type="ECO:0000259" key="7">
    <source>
        <dbReference type="Pfam" id="PF00266"/>
    </source>
</evidence>
<dbReference type="Pfam" id="PF00266">
    <property type="entry name" value="Aminotran_5"/>
    <property type="match status" value="1"/>
</dbReference>
<dbReference type="InterPro" id="IPR015421">
    <property type="entry name" value="PyrdxlP-dep_Trfase_major"/>
</dbReference>
<feature type="domain" description="Aminotransferase class V" evidence="7">
    <location>
        <begin position="28"/>
        <end position="398"/>
    </location>
</feature>
<dbReference type="Gene3D" id="3.90.1150.10">
    <property type="entry name" value="Aspartate Aminotransferase, domain 1"/>
    <property type="match status" value="1"/>
</dbReference>
<evidence type="ECO:0000256" key="3">
    <source>
        <dbReference type="ARBA" id="ARBA00012239"/>
    </source>
</evidence>
<keyword evidence="4" id="KW-0808">Transferase</keyword>
<dbReference type="Gene3D" id="3.90.1010.10">
    <property type="match status" value="1"/>
</dbReference>
<evidence type="ECO:0000256" key="4">
    <source>
        <dbReference type="ARBA" id="ARBA00022679"/>
    </source>
</evidence>
<dbReference type="GO" id="GO:0030170">
    <property type="term" value="F:pyridoxal phosphate binding"/>
    <property type="evidence" value="ECO:0007669"/>
    <property type="project" value="InterPro"/>
</dbReference>
<dbReference type="GO" id="GO:0031071">
    <property type="term" value="F:cysteine desulfurase activity"/>
    <property type="evidence" value="ECO:0007669"/>
    <property type="project" value="UniProtKB-EC"/>
</dbReference>
<organism evidence="9 10">
    <name type="scientific">Marinibactrum halimedae</name>
    <dbReference type="NCBI Taxonomy" id="1444977"/>
    <lineage>
        <taxon>Bacteria</taxon>
        <taxon>Pseudomonadati</taxon>
        <taxon>Pseudomonadota</taxon>
        <taxon>Gammaproteobacteria</taxon>
        <taxon>Cellvibrionales</taxon>
        <taxon>Cellvibrionaceae</taxon>
        <taxon>Marinibactrum</taxon>
    </lineage>
</organism>